<keyword evidence="6" id="KW-1185">Reference proteome</keyword>
<comment type="caution">
    <text evidence="5">The sequence shown here is derived from an EMBL/GenBank/DDBJ whole genome shotgun (WGS) entry which is preliminary data.</text>
</comment>
<reference evidence="5" key="1">
    <citation type="submission" date="2022-03" db="EMBL/GenBank/DDBJ databases">
        <title>Draft genome sequence of Aduncisulcus paluster, a free-living microaerophilic Fornicata.</title>
        <authorList>
            <person name="Yuyama I."/>
            <person name="Kume K."/>
            <person name="Tamura T."/>
            <person name="Inagaki Y."/>
            <person name="Hashimoto T."/>
        </authorList>
    </citation>
    <scope>NUCLEOTIDE SEQUENCE</scope>
    <source>
        <strain evidence="5">NY0171</strain>
    </source>
</reference>
<gene>
    <name evidence="5" type="ORF">ADUPG1_005978</name>
</gene>
<protein>
    <submittedName>
        <fullName evidence="5">Leucine-rich repeat-containing protein 51 like protein</fullName>
    </submittedName>
</protein>
<comment type="subcellular location">
    <subcellularLocation>
        <location evidence="1">Cytoplasm</location>
    </subcellularLocation>
</comment>
<dbReference type="Pfam" id="PF14580">
    <property type="entry name" value="LRR_9"/>
    <property type="match status" value="1"/>
</dbReference>
<keyword evidence="2" id="KW-0963">Cytoplasm</keyword>
<evidence type="ECO:0000313" key="6">
    <source>
        <dbReference type="Proteomes" id="UP001057375"/>
    </source>
</evidence>
<evidence type="ECO:0000256" key="2">
    <source>
        <dbReference type="ARBA" id="ARBA00022490"/>
    </source>
</evidence>
<dbReference type="PANTHER" id="PTHR46545">
    <property type="entry name" value="LEUCINE-RICH REPEAT-CONTAINING PROTEIN 51"/>
    <property type="match status" value="1"/>
</dbReference>
<dbReference type="Gene3D" id="3.80.10.10">
    <property type="entry name" value="Ribonuclease Inhibitor"/>
    <property type="match status" value="1"/>
</dbReference>
<keyword evidence="4" id="KW-0677">Repeat</keyword>
<evidence type="ECO:0000256" key="1">
    <source>
        <dbReference type="ARBA" id="ARBA00004496"/>
    </source>
</evidence>
<organism evidence="5 6">
    <name type="scientific">Aduncisulcus paluster</name>
    <dbReference type="NCBI Taxonomy" id="2918883"/>
    <lineage>
        <taxon>Eukaryota</taxon>
        <taxon>Metamonada</taxon>
        <taxon>Carpediemonas-like organisms</taxon>
        <taxon>Aduncisulcus</taxon>
    </lineage>
</organism>
<dbReference type="PANTHER" id="PTHR46545:SF1">
    <property type="entry name" value="LEUCINE-RICH REPEAT-CONTAINING PROTEIN 51"/>
    <property type="match status" value="1"/>
</dbReference>
<dbReference type="EMBL" id="BQXS01009700">
    <property type="protein sequence ID" value="GKT31573.1"/>
    <property type="molecule type" value="Genomic_DNA"/>
</dbReference>
<evidence type="ECO:0000256" key="4">
    <source>
        <dbReference type="ARBA" id="ARBA00022737"/>
    </source>
</evidence>
<name>A0ABQ5KJF5_9EUKA</name>
<accession>A0ABQ5KJF5</accession>
<dbReference type="Proteomes" id="UP001057375">
    <property type="component" value="Unassembled WGS sequence"/>
</dbReference>
<sequence>MSNIVDYSDMGIKNIRELLTLHPHSGIVARQDITREQQGPTTIKLCSNDLISLDGLLEVLDVIVVNILDVKILDISSNLFSSIPKEVLSLPGLKSLYLHDNKIEKRFALTSLTALNLYSLTLHANPIAKSPGLRAKLVYKLPTLKVLDFTSITARERRLLMGDEDRKEKASKKFEKTAIKPWKLSKGKKY</sequence>
<evidence type="ECO:0000313" key="5">
    <source>
        <dbReference type="EMBL" id="GKT31573.1"/>
    </source>
</evidence>
<keyword evidence="3" id="KW-0433">Leucine-rich repeat</keyword>
<dbReference type="InterPro" id="IPR032675">
    <property type="entry name" value="LRR_dom_sf"/>
</dbReference>
<proteinExistence type="predicted"/>
<evidence type="ECO:0000256" key="3">
    <source>
        <dbReference type="ARBA" id="ARBA00022614"/>
    </source>
</evidence>
<dbReference type="SUPFAM" id="SSF52058">
    <property type="entry name" value="L domain-like"/>
    <property type="match status" value="1"/>
</dbReference>